<name>A0A380G177_9STAP</name>
<evidence type="ECO:0000256" key="2">
    <source>
        <dbReference type="ARBA" id="ARBA00006228"/>
    </source>
</evidence>
<keyword evidence="3" id="KW-0050">Antiport</keyword>
<protein>
    <submittedName>
        <fullName evidence="10">Monovalent cation/H+ antiporter subunit E</fullName>
    </submittedName>
</protein>
<dbReference type="PIRSF" id="PIRSF019239">
    <property type="entry name" value="MrpE"/>
    <property type="match status" value="1"/>
</dbReference>
<evidence type="ECO:0000256" key="4">
    <source>
        <dbReference type="ARBA" id="ARBA00022475"/>
    </source>
</evidence>
<comment type="similarity">
    <text evidence="2">Belongs to the CPA3 antiporters (TC 2.A.63) subunit E family.</text>
</comment>
<evidence type="ECO:0000256" key="7">
    <source>
        <dbReference type="ARBA" id="ARBA00023065"/>
    </source>
</evidence>
<dbReference type="GO" id="GO:0005886">
    <property type="term" value="C:plasma membrane"/>
    <property type="evidence" value="ECO:0007669"/>
    <property type="project" value="UniProtKB-SubCell"/>
</dbReference>
<dbReference type="Proteomes" id="UP000254047">
    <property type="component" value="Unassembled WGS sequence"/>
</dbReference>
<evidence type="ECO:0000313" key="11">
    <source>
        <dbReference type="Proteomes" id="UP000254047"/>
    </source>
</evidence>
<keyword evidence="8 9" id="KW-0472">Membrane</keyword>
<gene>
    <name evidence="10" type="primary">mnhE_1</name>
    <name evidence="10" type="ORF">NCTC13830_02145</name>
</gene>
<dbReference type="EMBL" id="UHDO01000001">
    <property type="protein sequence ID" value="SUM44735.1"/>
    <property type="molecule type" value="Genomic_DNA"/>
</dbReference>
<evidence type="ECO:0000256" key="5">
    <source>
        <dbReference type="ARBA" id="ARBA00022692"/>
    </source>
</evidence>
<feature type="transmembrane region" description="Helical" evidence="9">
    <location>
        <begin position="58"/>
        <end position="81"/>
    </location>
</feature>
<dbReference type="InterPro" id="IPR002758">
    <property type="entry name" value="Cation_antiport_E"/>
</dbReference>
<keyword evidence="4" id="KW-1003">Cell membrane</keyword>
<keyword evidence="7" id="KW-0406">Ion transport</keyword>
<evidence type="ECO:0000256" key="1">
    <source>
        <dbReference type="ARBA" id="ARBA00004651"/>
    </source>
</evidence>
<dbReference type="AlphaFoldDB" id="A0A380G177"/>
<reference evidence="10 11" key="1">
    <citation type="submission" date="2018-06" db="EMBL/GenBank/DDBJ databases">
        <authorList>
            <consortium name="Pathogen Informatics"/>
            <person name="Doyle S."/>
        </authorList>
    </citation>
    <scope>NUCLEOTIDE SEQUENCE [LARGE SCALE GENOMIC DNA]</scope>
    <source>
        <strain evidence="10 11">NCTC13830</strain>
    </source>
</reference>
<keyword evidence="6 9" id="KW-1133">Transmembrane helix</keyword>
<keyword evidence="5 9" id="KW-0812">Transmembrane</keyword>
<dbReference type="PANTHER" id="PTHR34584">
    <property type="entry name" value="NA(+)/H(+) ANTIPORTER SUBUNIT E1"/>
    <property type="match status" value="1"/>
</dbReference>
<evidence type="ECO:0000256" key="8">
    <source>
        <dbReference type="ARBA" id="ARBA00023136"/>
    </source>
</evidence>
<dbReference type="GO" id="GO:0008324">
    <property type="term" value="F:monoatomic cation transmembrane transporter activity"/>
    <property type="evidence" value="ECO:0007669"/>
    <property type="project" value="InterPro"/>
</dbReference>
<organism evidence="10 11">
    <name type="scientific">Staphylococcus petrasii</name>
    <dbReference type="NCBI Taxonomy" id="1276936"/>
    <lineage>
        <taxon>Bacteria</taxon>
        <taxon>Bacillati</taxon>
        <taxon>Bacillota</taxon>
        <taxon>Bacilli</taxon>
        <taxon>Bacillales</taxon>
        <taxon>Staphylococcaceae</taxon>
        <taxon>Staphylococcus</taxon>
    </lineage>
</organism>
<accession>A0A380G177</accession>
<proteinExistence type="inferred from homology"/>
<dbReference type="GO" id="GO:0015297">
    <property type="term" value="F:antiporter activity"/>
    <property type="evidence" value="ECO:0007669"/>
    <property type="project" value="UniProtKB-KW"/>
</dbReference>
<dbReference type="Pfam" id="PF01899">
    <property type="entry name" value="MNHE"/>
    <property type="match status" value="1"/>
</dbReference>
<dbReference type="PANTHER" id="PTHR34584:SF1">
    <property type="entry name" value="NA(+)_H(+) ANTIPORTER SUBUNIT E1"/>
    <property type="match status" value="1"/>
</dbReference>
<evidence type="ECO:0000313" key="10">
    <source>
        <dbReference type="EMBL" id="SUM44735.1"/>
    </source>
</evidence>
<evidence type="ECO:0000256" key="6">
    <source>
        <dbReference type="ARBA" id="ARBA00022989"/>
    </source>
</evidence>
<evidence type="ECO:0000256" key="3">
    <source>
        <dbReference type="ARBA" id="ARBA00022449"/>
    </source>
</evidence>
<sequence length="160" mass="18219">MMAIQITVNFLLAFIWLFLSGSYTLNNLLLGFLLGLGIVYLFNKALPGKFYLIRVYKIIKLIVVFLIELIKANIDVLKIVLRPKLQNQPGFFTYHTDLKTDWQIVLLSNLITLTPGTVVLGISDDRTKIYIHAIDFSTKEEEVEGIKSSLEKVVREVGED</sequence>
<keyword evidence="3" id="KW-0813">Transport</keyword>
<dbReference type="NCBIfam" id="NF009291">
    <property type="entry name" value="PRK12651.1-1"/>
    <property type="match status" value="1"/>
</dbReference>
<evidence type="ECO:0000256" key="9">
    <source>
        <dbReference type="SAM" id="Phobius"/>
    </source>
</evidence>
<comment type="subcellular location">
    <subcellularLocation>
        <location evidence="1">Cell membrane</location>
        <topology evidence="1">Multi-pass membrane protein</topology>
    </subcellularLocation>
</comment>